<dbReference type="InterPro" id="IPR015996">
    <property type="entry name" value="UCP028451"/>
</dbReference>
<dbReference type="EMBL" id="JABANE010000151">
    <property type="protein sequence ID" value="NME72321.1"/>
    <property type="molecule type" value="Genomic_DNA"/>
</dbReference>
<dbReference type="PANTHER" id="PTHR36452:SF1">
    <property type="entry name" value="DUF2461 DOMAIN-CONTAINING PROTEIN"/>
    <property type="match status" value="1"/>
</dbReference>
<dbReference type="PIRSF" id="PIRSF028451">
    <property type="entry name" value="UCP028451"/>
    <property type="match status" value="1"/>
</dbReference>
<name>A0A7X9S0Z8_9BACT</name>
<dbReference type="Proteomes" id="UP000576082">
    <property type="component" value="Unassembled WGS sequence"/>
</dbReference>
<evidence type="ECO:0000313" key="1">
    <source>
        <dbReference type="EMBL" id="NME72321.1"/>
    </source>
</evidence>
<accession>A0A7X9S0Z8</accession>
<reference evidence="1 2" key="1">
    <citation type="submission" date="2020-04" db="EMBL/GenBank/DDBJ databases">
        <title>Flammeovirga sp. SR4, a novel species isolated from seawater.</title>
        <authorList>
            <person name="Wang X."/>
        </authorList>
    </citation>
    <scope>NUCLEOTIDE SEQUENCE [LARGE SCALE GENOMIC DNA]</scope>
    <source>
        <strain evidence="1 2">ATCC 23126</strain>
    </source>
</reference>
<dbReference type="Pfam" id="PF09365">
    <property type="entry name" value="DUF2461"/>
    <property type="match status" value="1"/>
</dbReference>
<evidence type="ECO:0000313" key="2">
    <source>
        <dbReference type="Proteomes" id="UP000576082"/>
    </source>
</evidence>
<proteinExistence type="predicted"/>
<sequence>MITEELFQYLKDLGENNNREWFNENKPTYQKHHKTVKELFQSVQDELSQTDQIDGHKIYRIYRDVRFSKDKSPYKKHFSGYFSRVKPMLRGGYYLHIEPGDKSIVGGGFYGPNADDLKRIREELSYDATELREIMNAPSFKAFYGDMYGDELKSAPRGFDKNDPAIDLIRKKQFIFFRTLKDEEVIAPDFIETVMKGFIEIRPFFDYMSNILTTDSNGEPLF</sequence>
<organism evidence="1 2">
    <name type="scientific">Flammeovirga aprica JL-4</name>
    <dbReference type="NCBI Taxonomy" id="694437"/>
    <lineage>
        <taxon>Bacteria</taxon>
        <taxon>Pseudomonadati</taxon>
        <taxon>Bacteroidota</taxon>
        <taxon>Cytophagia</taxon>
        <taxon>Cytophagales</taxon>
        <taxon>Flammeovirgaceae</taxon>
        <taxon>Flammeovirga</taxon>
    </lineage>
</organism>
<comment type="caution">
    <text evidence="1">The sequence shown here is derived from an EMBL/GenBank/DDBJ whole genome shotgun (WGS) entry which is preliminary data.</text>
</comment>
<dbReference type="InterPro" id="IPR012808">
    <property type="entry name" value="CHP02453"/>
</dbReference>
<dbReference type="RefSeq" id="WP_169660515.1">
    <property type="nucleotide sequence ID" value="NZ_JABANE010000151.1"/>
</dbReference>
<dbReference type="PANTHER" id="PTHR36452">
    <property type="entry name" value="CHROMOSOME 12, WHOLE GENOME SHOTGUN SEQUENCE"/>
    <property type="match status" value="1"/>
</dbReference>
<dbReference type="AlphaFoldDB" id="A0A7X9S0Z8"/>
<keyword evidence="2" id="KW-1185">Reference proteome</keyword>
<gene>
    <name evidence="1" type="ORF">HHU12_30450</name>
</gene>
<protein>
    <submittedName>
        <fullName evidence="1">DUF2461 domain-containing protein</fullName>
    </submittedName>
</protein>
<dbReference type="NCBIfam" id="TIGR02453">
    <property type="entry name" value="TIGR02453 family protein"/>
    <property type="match status" value="1"/>
</dbReference>